<dbReference type="PANTHER" id="PTHR24361">
    <property type="entry name" value="MITOGEN-ACTIVATED KINASE KINASE KINASE"/>
    <property type="match status" value="1"/>
</dbReference>
<dbReference type="PROSITE" id="PS50011">
    <property type="entry name" value="PROTEIN_KINASE_DOM"/>
    <property type="match status" value="1"/>
</dbReference>
<keyword evidence="1 3" id="KW-0547">Nucleotide-binding</keyword>
<dbReference type="GO" id="GO:0005524">
    <property type="term" value="F:ATP binding"/>
    <property type="evidence" value="ECO:0007669"/>
    <property type="project" value="UniProtKB-UniRule"/>
</dbReference>
<keyword evidence="2 3" id="KW-0067">ATP-binding</keyword>
<dbReference type="SUPFAM" id="SSF49879">
    <property type="entry name" value="SMAD/FHA domain"/>
    <property type="match status" value="1"/>
</dbReference>
<keyword evidence="6" id="KW-0808">Transferase</keyword>
<dbReference type="InterPro" id="IPR011009">
    <property type="entry name" value="Kinase-like_dom_sf"/>
</dbReference>
<dbReference type="PROSITE" id="PS00107">
    <property type="entry name" value="PROTEIN_KINASE_ATP"/>
    <property type="match status" value="1"/>
</dbReference>
<dbReference type="SMART" id="SM00240">
    <property type="entry name" value="FHA"/>
    <property type="match status" value="1"/>
</dbReference>
<feature type="domain" description="Protein kinase" evidence="5">
    <location>
        <begin position="287"/>
        <end position="545"/>
    </location>
</feature>
<dbReference type="InterPro" id="IPR053235">
    <property type="entry name" value="Ser_Thr_kinase"/>
</dbReference>
<dbReference type="GO" id="GO:0005737">
    <property type="term" value="C:cytoplasm"/>
    <property type="evidence" value="ECO:0007669"/>
    <property type="project" value="TreeGrafter"/>
</dbReference>
<keyword evidence="7" id="KW-1185">Reference proteome</keyword>
<gene>
    <name evidence="6" type="ORF">UABAM_04643</name>
</gene>
<keyword evidence="6" id="KW-0418">Kinase</keyword>
<dbReference type="Proteomes" id="UP000326354">
    <property type="component" value="Chromosome"/>
</dbReference>
<dbReference type="Pfam" id="PF00498">
    <property type="entry name" value="FHA"/>
    <property type="match status" value="1"/>
</dbReference>
<evidence type="ECO:0000313" key="6">
    <source>
        <dbReference type="EMBL" id="BBM86257.1"/>
    </source>
</evidence>
<evidence type="ECO:0000256" key="2">
    <source>
        <dbReference type="ARBA" id="ARBA00022840"/>
    </source>
</evidence>
<dbReference type="GO" id="GO:0004674">
    <property type="term" value="F:protein serine/threonine kinase activity"/>
    <property type="evidence" value="ECO:0007669"/>
    <property type="project" value="TreeGrafter"/>
</dbReference>
<dbReference type="CDD" id="cd14014">
    <property type="entry name" value="STKc_PknB_like"/>
    <property type="match status" value="1"/>
</dbReference>
<dbReference type="Gene3D" id="2.60.200.20">
    <property type="match status" value="1"/>
</dbReference>
<dbReference type="InterPro" id="IPR008271">
    <property type="entry name" value="Ser/Thr_kinase_AS"/>
</dbReference>
<organism evidence="6 7">
    <name type="scientific">Uabimicrobium amorphum</name>
    <dbReference type="NCBI Taxonomy" id="2596890"/>
    <lineage>
        <taxon>Bacteria</taxon>
        <taxon>Pseudomonadati</taxon>
        <taxon>Planctomycetota</taxon>
        <taxon>Candidatus Uabimicrobiia</taxon>
        <taxon>Candidatus Uabimicrobiales</taxon>
        <taxon>Candidatus Uabimicrobiaceae</taxon>
        <taxon>Candidatus Uabimicrobium</taxon>
    </lineage>
</organism>
<dbReference type="SUPFAM" id="SSF56112">
    <property type="entry name" value="Protein kinase-like (PK-like)"/>
    <property type="match status" value="1"/>
</dbReference>
<dbReference type="PROSITE" id="PS00108">
    <property type="entry name" value="PROTEIN_KINASE_ST"/>
    <property type="match status" value="1"/>
</dbReference>
<dbReference type="EMBL" id="AP019860">
    <property type="protein sequence ID" value="BBM86257.1"/>
    <property type="molecule type" value="Genomic_DNA"/>
</dbReference>
<feature type="domain" description="FHA" evidence="4">
    <location>
        <begin position="21"/>
        <end position="73"/>
    </location>
</feature>
<evidence type="ECO:0000313" key="7">
    <source>
        <dbReference type="Proteomes" id="UP000326354"/>
    </source>
</evidence>
<dbReference type="PROSITE" id="PS50006">
    <property type="entry name" value="FHA_DOMAIN"/>
    <property type="match status" value="1"/>
</dbReference>
<dbReference type="InterPro" id="IPR017441">
    <property type="entry name" value="Protein_kinase_ATP_BS"/>
</dbReference>
<dbReference type="InterPro" id="IPR000253">
    <property type="entry name" value="FHA_dom"/>
</dbReference>
<dbReference type="CDD" id="cd00060">
    <property type="entry name" value="FHA"/>
    <property type="match status" value="1"/>
</dbReference>
<dbReference type="Pfam" id="PF00069">
    <property type="entry name" value="Pkinase"/>
    <property type="match status" value="1"/>
</dbReference>
<evidence type="ECO:0000256" key="3">
    <source>
        <dbReference type="PROSITE-ProRule" id="PRU10141"/>
    </source>
</evidence>
<feature type="binding site" evidence="3">
    <location>
        <position position="316"/>
    </location>
    <ligand>
        <name>ATP</name>
        <dbReference type="ChEBI" id="CHEBI:30616"/>
    </ligand>
</feature>
<dbReference type="AlphaFoldDB" id="A0A5S9F4X1"/>
<dbReference type="SMART" id="SM00220">
    <property type="entry name" value="S_TKc"/>
    <property type="match status" value="1"/>
</dbReference>
<protein>
    <submittedName>
        <fullName evidence="6">Protein kinase</fullName>
    </submittedName>
</protein>
<evidence type="ECO:0000259" key="5">
    <source>
        <dbReference type="PROSITE" id="PS50011"/>
    </source>
</evidence>
<accession>A0A5S9F4X1</accession>
<dbReference type="InterPro" id="IPR008984">
    <property type="entry name" value="SMAD_FHA_dom_sf"/>
</dbReference>
<sequence length="545" mass="63860">MGYIIEPHSNLNLIHAVSPAISIGRRSDNEFVIPNDNVSRKHLVISSREDGDYIVNKGKTICVNLDVLNRDEMKKLNDNDEIFIAQRRFLYKQNLSVLHDQKFEGLVIKEGYFSRLQYRNILKKNTFSFQMQNTSENIQNIIYFFERLFTVRFLEKYFESFRNLLFYFAHILPSHFEEKNRQILLTYNFNLYSSYIVLDLLFNSDEEIVKFNYDVGDVLKEKKIEHFDNIDVIDNKKIIMYVPFHNIKQEKYEHAVESLDNKFLTVNLNTSKNKAVGTLREHLQNNYLIDHLIGEGGMGQVFKGRIRQNNTPVAIKIIHPRILTDKIAYKRIKREAKILKKLNTEYIPRVYDSGAHHDIFYIIMEYVSGFSLSYYYDFLEKSEIKPIFQKICLALYTVHQSNIIHRDLKPENIMIQKNAARLNIKIIDLGIGKSLVADGETNLTAEDASIGTLYYMAPEQFENKNVSKKSDIYSLGVVLYKLLAKKLPIEEETKHSFLKRLFCNDPPICYDSIPHEFQELVASMLHQFPEERPSVPGILSYLERL</sequence>
<dbReference type="RefSeq" id="WP_151970323.1">
    <property type="nucleotide sequence ID" value="NZ_AP019860.1"/>
</dbReference>
<name>A0A5S9F4X1_UABAM</name>
<dbReference type="KEGG" id="uam:UABAM_04643"/>
<evidence type="ECO:0000259" key="4">
    <source>
        <dbReference type="PROSITE" id="PS50006"/>
    </source>
</evidence>
<proteinExistence type="predicted"/>
<dbReference type="Gene3D" id="1.10.510.10">
    <property type="entry name" value="Transferase(Phosphotransferase) domain 1"/>
    <property type="match status" value="1"/>
</dbReference>
<dbReference type="OrthoDB" id="9801841at2"/>
<reference evidence="6 7" key="1">
    <citation type="submission" date="2019-08" db="EMBL/GenBank/DDBJ databases">
        <title>Complete genome sequence of Candidatus Uab amorphum.</title>
        <authorList>
            <person name="Shiratori T."/>
            <person name="Suzuki S."/>
            <person name="Kakizawa Y."/>
            <person name="Ishida K."/>
        </authorList>
    </citation>
    <scope>NUCLEOTIDE SEQUENCE [LARGE SCALE GENOMIC DNA]</scope>
    <source>
        <strain evidence="6 7">SRT547</strain>
    </source>
</reference>
<evidence type="ECO:0000256" key="1">
    <source>
        <dbReference type="ARBA" id="ARBA00022741"/>
    </source>
</evidence>
<dbReference type="InterPro" id="IPR000719">
    <property type="entry name" value="Prot_kinase_dom"/>
</dbReference>